<feature type="region of interest" description="Disordered" evidence="2">
    <location>
        <begin position="517"/>
        <end position="537"/>
    </location>
</feature>
<feature type="compositionally biased region" description="Low complexity" evidence="2">
    <location>
        <begin position="528"/>
        <end position="537"/>
    </location>
</feature>
<evidence type="ECO:0000313" key="4">
    <source>
        <dbReference type="Proteomes" id="UP001146430"/>
    </source>
</evidence>
<dbReference type="Gene3D" id="1.10.8.730">
    <property type="match status" value="1"/>
</dbReference>
<comment type="caution">
    <text evidence="3">The sequence shown here is derived from an EMBL/GenBank/DDBJ whole genome shotgun (WGS) entry which is preliminary data.</text>
</comment>
<evidence type="ECO:0000256" key="2">
    <source>
        <dbReference type="SAM" id="MobiDB-lite"/>
    </source>
</evidence>
<sequence>MGTHDAEMITLHEQILDGEKETPSRWSSEGRRYRKWKKTSQKHAEAIERQRRRAGGAMPVRGEKPFTIMKPRGFTGHHAGYMAVQNGPMEWQTTTNLGCGFNPNVIGAPAPIIGTPLGRHVTTGAAVGCDPLSWFREGIIANPSCFILSLPSLGKSTLVRKMLMGGASNGQITIAAGDIKGEYVGFTHQVHGQVITVGHGYGHINPLDVGALGRVIPQLEAKRAELMSSERDEAATENEDISLQNIEDLLNRAKEQVHGRQVTMVTTLVSLGRGGGVQDYESMLISAALRGMYEEERIDWENPPVLKDLIAYIERGPQWLRKLGRAETNEQWNARIDALVLSLNSLLDGATGRIFDGQTTTPIEVDSPAICIDVSAIDRGDSAMKAAVMMACWGSAFGAIEASHMLADAGLGPQRYFNLCLDEMWQVLSSAPGMVGQIDALTRLNRTDATALFMITHTFKDLEALPTEEDRKTAMGFIERAGMVICGGLPTSELDILSTQLEFSPAEAEMIVSWSRGAPPARSRTRGARATPPGRGRFMIKPAKDGSPGIPVQTMLFPTEVQEQLHNTNARFEDFFLEGEGA</sequence>
<feature type="compositionally biased region" description="Basic residues" evidence="2">
    <location>
        <begin position="32"/>
        <end position="41"/>
    </location>
</feature>
<dbReference type="Gene3D" id="3.40.50.300">
    <property type="entry name" value="P-loop containing nucleotide triphosphate hydrolases"/>
    <property type="match status" value="1"/>
</dbReference>
<protein>
    <submittedName>
        <fullName evidence="3">ATP/GTP-binding protein</fullName>
    </submittedName>
</protein>
<dbReference type="Proteomes" id="UP001146430">
    <property type="component" value="Unassembled WGS sequence"/>
</dbReference>
<evidence type="ECO:0000313" key="3">
    <source>
        <dbReference type="EMBL" id="MCZ9307999.1"/>
    </source>
</evidence>
<organism evidence="3 4">
    <name type="scientific">Corynebacterium curieae</name>
    <dbReference type="NCBI Taxonomy" id="2913500"/>
    <lineage>
        <taxon>Bacteria</taxon>
        <taxon>Bacillati</taxon>
        <taxon>Actinomycetota</taxon>
        <taxon>Actinomycetes</taxon>
        <taxon>Mycobacteriales</taxon>
        <taxon>Corynebacteriaceae</taxon>
        <taxon>Corynebacterium</taxon>
    </lineage>
</organism>
<reference evidence="3" key="1">
    <citation type="submission" date="2022-02" db="EMBL/GenBank/DDBJ databases">
        <title>Corynebacterium sp. from urogenital microbiome.</title>
        <authorList>
            <person name="Cappelli E.A."/>
            <person name="Ribeiro T.G."/>
            <person name="Peixe L."/>
        </authorList>
    </citation>
    <scope>NUCLEOTIDE SEQUENCE</scope>
    <source>
        <strain evidence="3">C8Ua_181</strain>
    </source>
</reference>
<dbReference type="RefSeq" id="WP_200287365.1">
    <property type="nucleotide sequence ID" value="NZ_JAKMUU010000010.1"/>
</dbReference>
<dbReference type="GeneID" id="81704897"/>
<gene>
    <name evidence="3" type="ORF">L8V01_11015</name>
</gene>
<dbReference type="SUPFAM" id="SSF52540">
    <property type="entry name" value="P-loop containing nucleoside triphosphate hydrolases"/>
    <property type="match status" value="1"/>
</dbReference>
<accession>A0A9X3RT97</accession>
<dbReference type="InterPro" id="IPR027417">
    <property type="entry name" value="P-loop_NTPase"/>
</dbReference>
<dbReference type="AlphaFoldDB" id="A0A9X3RT97"/>
<feature type="compositionally biased region" description="Basic and acidic residues" evidence="2">
    <location>
        <begin position="19"/>
        <end position="31"/>
    </location>
</feature>
<feature type="region of interest" description="Disordered" evidence="2">
    <location>
        <begin position="19"/>
        <end position="68"/>
    </location>
</feature>
<name>A0A9X3RT97_9CORY</name>
<keyword evidence="1" id="KW-0175">Coiled coil</keyword>
<proteinExistence type="predicted"/>
<feature type="coiled-coil region" evidence="1">
    <location>
        <begin position="219"/>
        <end position="256"/>
    </location>
</feature>
<evidence type="ECO:0000256" key="1">
    <source>
        <dbReference type="SAM" id="Coils"/>
    </source>
</evidence>
<dbReference type="EMBL" id="JAKMUU010000010">
    <property type="protein sequence ID" value="MCZ9307999.1"/>
    <property type="molecule type" value="Genomic_DNA"/>
</dbReference>